<dbReference type="VEuPathDB" id="FungiDB:PYU1_G001265"/>
<reference evidence="7" key="2">
    <citation type="submission" date="2010-04" db="EMBL/GenBank/DDBJ databases">
        <authorList>
            <person name="Buell R."/>
            <person name="Hamilton J."/>
            <person name="Hostetler J."/>
        </authorList>
    </citation>
    <scope>NUCLEOTIDE SEQUENCE [LARGE SCALE GENOMIC DNA]</scope>
    <source>
        <strain evidence="7">DAOM:BR144</strain>
    </source>
</reference>
<dbReference type="Gene3D" id="2.10.25.10">
    <property type="entry name" value="Laminin"/>
    <property type="match status" value="1"/>
</dbReference>
<reference evidence="6" key="3">
    <citation type="submission" date="2015-02" db="UniProtKB">
        <authorList>
            <consortium name="EnsemblProtists"/>
        </authorList>
    </citation>
    <scope>IDENTIFICATION</scope>
    <source>
        <strain evidence="6">DAOM BR144</strain>
    </source>
</reference>
<feature type="disulfide bond" evidence="3">
    <location>
        <begin position="91"/>
        <end position="100"/>
    </location>
</feature>
<feature type="domain" description="EGF-like" evidence="5">
    <location>
        <begin position="67"/>
        <end position="101"/>
    </location>
</feature>
<dbReference type="PROSITE" id="PS50026">
    <property type="entry name" value="EGF_3"/>
    <property type="match status" value="1"/>
</dbReference>
<keyword evidence="1 4" id="KW-0732">Signal</keyword>
<evidence type="ECO:0000256" key="2">
    <source>
        <dbReference type="ARBA" id="ARBA00023157"/>
    </source>
</evidence>
<dbReference type="Pfam" id="PF23106">
    <property type="entry name" value="EGF_Teneurin"/>
    <property type="match status" value="1"/>
</dbReference>
<dbReference type="eggNOG" id="KOG1225">
    <property type="taxonomic scope" value="Eukaryota"/>
</dbReference>
<feature type="signal peptide" evidence="4">
    <location>
        <begin position="1"/>
        <end position="20"/>
    </location>
</feature>
<feature type="chain" id="PRO_5003867383" description="EGF-like domain-containing protein" evidence="4">
    <location>
        <begin position="21"/>
        <end position="247"/>
    </location>
</feature>
<dbReference type="PROSITE" id="PS00022">
    <property type="entry name" value="EGF_1"/>
    <property type="match status" value="2"/>
</dbReference>
<keyword evidence="3" id="KW-0245">EGF-like domain</keyword>
<dbReference type="PROSITE" id="PS01186">
    <property type="entry name" value="EGF_2"/>
    <property type="match status" value="1"/>
</dbReference>
<dbReference type="PROSITE" id="PS51257">
    <property type="entry name" value="PROKAR_LIPOPROTEIN"/>
    <property type="match status" value="1"/>
</dbReference>
<sequence length="247" mass="27006">MRKWCLWVMAMALLVAPVLGACPNKCSGHGRCGINDVCECMQNWVGGDCSLRLCSFTRAWQDTAEGDDDAHYYQECANRGVCDREKGVCGCDPGFTGSGCRRMVCPDDCGGHGACDFIEELAVNSFDKRIGGVVGRKYTLWDQEKIMGCKCDPGYEGHNCARRTCPKGDDPLTPNQYDMVQAIQVDSTVTVEGYLTYFDPYGNAFTTGAISFDVAPATMCANIQAALRKLPNNVLNTVTHRVLPVHT</sequence>
<comment type="caution">
    <text evidence="3">Lacks conserved residue(s) required for the propagation of feature annotation.</text>
</comment>
<proteinExistence type="predicted"/>
<evidence type="ECO:0000256" key="3">
    <source>
        <dbReference type="PROSITE-ProRule" id="PRU00076"/>
    </source>
</evidence>
<dbReference type="InParanoid" id="K3W8H4"/>
<dbReference type="PANTHER" id="PTHR14949">
    <property type="entry name" value="EGF-LIKE-DOMAIN, MULTIPLE 7, 8"/>
    <property type="match status" value="1"/>
</dbReference>
<evidence type="ECO:0000256" key="4">
    <source>
        <dbReference type="SAM" id="SignalP"/>
    </source>
</evidence>
<dbReference type="AlphaFoldDB" id="K3W8H4"/>
<reference evidence="7" key="1">
    <citation type="journal article" date="2010" name="Genome Biol.">
        <title>Genome sequence of the necrotrophic plant pathogen Pythium ultimum reveals original pathogenicity mechanisms and effector repertoire.</title>
        <authorList>
            <person name="Levesque C.A."/>
            <person name="Brouwer H."/>
            <person name="Cano L."/>
            <person name="Hamilton J.P."/>
            <person name="Holt C."/>
            <person name="Huitema E."/>
            <person name="Raffaele S."/>
            <person name="Robideau G.P."/>
            <person name="Thines M."/>
            <person name="Win J."/>
            <person name="Zerillo M.M."/>
            <person name="Beakes G.W."/>
            <person name="Boore J.L."/>
            <person name="Busam D."/>
            <person name="Dumas B."/>
            <person name="Ferriera S."/>
            <person name="Fuerstenberg S.I."/>
            <person name="Gachon C.M."/>
            <person name="Gaulin E."/>
            <person name="Govers F."/>
            <person name="Grenville-Briggs L."/>
            <person name="Horner N."/>
            <person name="Hostetler J."/>
            <person name="Jiang R.H."/>
            <person name="Johnson J."/>
            <person name="Krajaejun T."/>
            <person name="Lin H."/>
            <person name="Meijer H.J."/>
            <person name="Moore B."/>
            <person name="Morris P."/>
            <person name="Phuntmart V."/>
            <person name="Puiu D."/>
            <person name="Shetty J."/>
            <person name="Stajich J.E."/>
            <person name="Tripathy S."/>
            <person name="Wawra S."/>
            <person name="van West P."/>
            <person name="Whitty B.R."/>
            <person name="Coutinho P.M."/>
            <person name="Henrissat B."/>
            <person name="Martin F."/>
            <person name="Thomas P.D."/>
            <person name="Tyler B.M."/>
            <person name="De Vries R.P."/>
            <person name="Kamoun S."/>
            <person name="Yandell M."/>
            <person name="Tisserat N."/>
            <person name="Buell C.R."/>
        </authorList>
    </citation>
    <scope>NUCLEOTIDE SEQUENCE</scope>
    <source>
        <strain evidence="7">DAOM:BR144</strain>
    </source>
</reference>
<dbReference type="Gene3D" id="2.60.120.260">
    <property type="entry name" value="Galactose-binding domain-like"/>
    <property type="match status" value="1"/>
</dbReference>
<name>K3W8H4_GLOUD</name>
<dbReference type="InterPro" id="IPR050969">
    <property type="entry name" value="Dev_Signal_Modulators"/>
</dbReference>
<evidence type="ECO:0000313" key="7">
    <source>
        <dbReference type="Proteomes" id="UP000019132"/>
    </source>
</evidence>
<dbReference type="InterPro" id="IPR013111">
    <property type="entry name" value="EGF_extracell"/>
</dbReference>
<evidence type="ECO:0000313" key="6">
    <source>
        <dbReference type="EnsemblProtists" id="PYU1_T001265"/>
    </source>
</evidence>
<keyword evidence="2 3" id="KW-1015">Disulfide bond</keyword>
<dbReference type="OMA" id="ATMCANI"/>
<dbReference type="PANTHER" id="PTHR14949:SF56">
    <property type="entry name" value="EGF-LIKE-DOMAIN, MULTIPLE 7"/>
    <property type="match status" value="1"/>
</dbReference>
<dbReference type="Proteomes" id="UP000019132">
    <property type="component" value="Unassembled WGS sequence"/>
</dbReference>
<keyword evidence="7" id="KW-1185">Reference proteome</keyword>
<accession>K3W8H4</accession>
<organism evidence="6 7">
    <name type="scientific">Globisporangium ultimum (strain ATCC 200006 / CBS 805.95 / DAOM BR144)</name>
    <name type="common">Pythium ultimum</name>
    <dbReference type="NCBI Taxonomy" id="431595"/>
    <lineage>
        <taxon>Eukaryota</taxon>
        <taxon>Sar</taxon>
        <taxon>Stramenopiles</taxon>
        <taxon>Oomycota</taxon>
        <taxon>Peronosporomycetes</taxon>
        <taxon>Pythiales</taxon>
        <taxon>Pythiaceae</taxon>
        <taxon>Globisporangium</taxon>
    </lineage>
</organism>
<evidence type="ECO:0000256" key="1">
    <source>
        <dbReference type="ARBA" id="ARBA00022729"/>
    </source>
</evidence>
<dbReference type="EMBL" id="GL376626">
    <property type="status" value="NOT_ANNOTATED_CDS"/>
    <property type="molecule type" value="Genomic_DNA"/>
</dbReference>
<evidence type="ECO:0000259" key="5">
    <source>
        <dbReference type="PROSITE" id="PS50026"/>
    </source>
</evidence>
<protein>
    <recommendedName>
        <fullName evidence="5">EGF-like domain-containing protein</fullName>
    </recommendedName>
</protein>
<dbReference type="HOGENOM" id="CLU_1177440_0_0_1"/>
<dbReference type="InterPro" id="IPR000742">
    <property type="entry name" value="EGF"/>
</dbReference>
<dbReference type="EnsemblProtists" id="PYU1_T001265">
    <property type="protein sequence ID" value="PYU1_T001265"/>
    <property type="gene ID" value="PYU1_G001265"/>
</dbReference>
<dbReference type="STRING" id="431595.K3W8H4"/>
<dbReference type="Pfam" id="PF07974">
    <property type="entry name" value="EGF_2"/>
    <property type="match status" value="1"/>
</dbReference>